<dbReference type="GO" id="GO:0015074">
    <property type="term" value="P:DNA integration"/>
    <property type="evidence" value="ECO:0007669"/>
    <property type="project" value="InterPro"/>
</dbReference>
<dbReference type="InterPro" id="IPR041588">
    <property type="entry name" value="Integrase_H2C2"/>
</dbReference>
<evidence type="ECO:0000313" key="2">
    <source>
        <dbReference type="EMBL" id="KAK3012697.1"/>
    </source>
</evidence>
<keyword evidence="3" id="KW-1185">Reference proteome</keyword>
<protein>
    <recommendedName>
        <fullName evidence="1">Integrase catalytic domain-containing protein</fullName>
    </recommendedName>
</protein>
<dbReference type="AlphaFoldDB" id="A0AA88VRK8"/>
<sequence length="324" mass="36653">MKRVLIDNEGSAEVLFYDAFKRMNILTDRLQNMDTSLYGFSNNPIAIEGVIALPIAIGTPSTQANLMLHFVVVRVHFAYNAILGQPALNQLQAVVSTYHLKMKFSTEHGIGEIKGDQTVARQCYVASCRSKNKEALIIEDLWQDAKMQRGEPVEDLMSIEVYPGEKDKIVRIGSNLEEDIKLEQASNNEAEYEVLLAGLRLAHALKKILRQGYYWPAMQNDAITFTRRCDKCQKFAPVPHTLVTPLTSVVSPIPFAIWGMDLMVPFSLAFGQQRFVIVAIDYFTKWIEAEALATITSAKCENFFWKKVVCRFRIPKALVVDNKK</sequence>
<dbReference type="Pfam" id="PF17921">
    <property type="entry name" value="Integrase_H2C2"/>
    <property type="match status" value="1"/>
</dbReference>
<dbReference type="InterPro" id="IPR012337">
    <property type="entry name" value="RNaseH-like_sf"/>
</dbReference>
<proteinExistence type="predicted"/>
<dbReference type="InterPro" id="IPR001584">
    <property type="entry name" value="Integrase_cat-core"/>
</dbReference>
<organism evidence="2 3">
    <name type="scientific">Escallonia herrerae</name>
    <dbReference type="NCBI Taxonomy" id="1293975"/>
    <lineage>
        <taxon>Eukaryota</taxon>
        <taxon>Viridiplantae</taxon>
        <taxon>Streptophyta</taxon>
        <taxon>Embryophyta</taxon>
        <taxon>Tracheophyta</taxon>
        <taxon>Spermatophyta</taxon>
        <taxon>Magnoliopsida</taxon>
        <taxon>eudicotyledons</taxon>
        <taxon>Gunneridae</taxon>
        <taxon>Pentapetalae</taxon>
        <taxon>asterids</taxon>
        <taxon>campanulids</taxon>
        <taxon>Escalloniales</taxon>
        <taxon>Escalloniaceae</taxon>
        <taxon>Escallonia</taxon>
    </lineage>
</organism>
<reference evidence="2" key="1">
    <citation type="submission" date="2022-12" db="EMBL/GenBank/DDBJ databases">
        <title>Draft genome assemblies for two species of Escallonia (Escalloniales).</title>
        <authorList>
            <person name="Chanderbali A."/>
            <person name="Dervinis C."/>
            <person name="Anghel I."/>
            <person name="Soltis D."/>
            <person name="Soltis P."/>
            <person name="Zapata F."/>
        </authorList>
    </citation>
    <scope>NUCLEOTIDE SEQUENCE</scope>
    <source>
        <strain evidence="2">UCBG64.0493</strain>
        <tissue evidence="2">Leaf</tissue>
    </source>
</reference>
<evidence type="ECO:0000313" key="3">
    <source>
        <dbReference type="Proteomes" id="UP001188597"/>
    </source>
</evidence>
<dbReference type="SUPFAM" id="SSF53098">
    <property type="entry name" value="Ribonuclease H-like"/>
    <property type="match status" value="1"/>
</dbReference>
<name>A0AA88VRK8_9ASTE</name>
<accession>A0AA88VRK8</accession>
<dbReference type="EMBL" id="JAVXUP010001357">
    <property type="protein sequence ID" value="KAK3012697.1"/>
    <property type="molecule type" value="Genomic_DNA"/>
</dbReference>
<dbReference type="InterPro" id="IPR036397">
    <property type="entry name" value="RNaseH_sf"/>
</dbReference>
<dbReference type="PANTHER" id="PTHR33240">
    <property type="entry name" value="OS08G0508500 PROTEIN"/>
    <property type="match status" value="1"/>
</dbReference>
<comment type="caution">
    <text evidence="2">The sequence shown here is derived from an EMBL/GenBank/DDBJ whole genome shotgun (WGS) entry which is preliminary data.</text>
</comment>
<gene>
    <name evidence="2" type="ORF">RJ639_009853</name>
</gene>
<evidence type="ECO:0000259" key="1">
    <source>
        <dbReference type="PROSITE" id="PS50994"/>
    </source>
</evidence>
<feature type="domain" description="Integrase catalytic" evidence="1">
    <location>
        <begin position="250"/>
        <end position="324"/>
    </location>
</feature>
<dbReference type="PANTHER" id="PTHR33240:SF8">
    <property type="entry name" value="OS03G0439900 PROTEIN"/>
    <property type="match status" value="1"/>
</dbReference>
<dbReference type="Gene3D" id="1.10.340.70">
    <property type="match status" value="1"/>
</dbReference>
<dbReference type="GO" id="GO:0003676">
    <property type="term" value="F:nucleic acid binding"/>
    <property type="evidence" value="ECO:0007669"/>
    <property type="project" value="InterPro"/>
</dbReference>
<dbReference type="PROSITE" id="PS50994">
    <property type="entry name" value="INTEGRASE"/>
    <property type="match status" value="1"/>
</dbReference>
<dbReference type="Gene3D" id="3.30.420.10">
    <property type="entry name" value="Ribonuclease H-like superfamily/Ribonuclease H"/>
    <property type="match status" value="1"/>
</dbReference>
<dbReference type="Proteomes" id="UP001188597">
    <property type="component" value="Unassembled WGS sequence"/>
</dbReference>